<dbReference type="InterPro" id="IPR016166">
    <property type="entry name" value="FAD-bd_PCMH"/>
</dbReference>
<dbReference type="GO" id="GO:0071555">
    <property type="term" value="P:cell wall organization"/>
    <property type="evidence" value="ECO:0007669"/>
    <property type="project" value="UniProtKB-KW"/>
</dbReference>
<dbReference type="GO" id="GO:0009252">
    <property type="term" value="P:peptidoglycan biosynthetic process"/>
    <property type="evidence" value="ECO:0007669"/>
    <property type="project" value="UniProtKB-UniRule"/>
</dbReference>
<feature type="active site" evidence="20">
    <location>
        <position position="172"/>
    </location>
</feature>
<comment type="cofactor">
    <cofactor evidence="1 20">
        <name>FAD</name>
        <dbReference type="ChEBI" id="CHEBI:57692"/>
    </cofactor>
</comment>
<keyword evidence="10 20" id="KW-0285">Flavoprotein</keyword>
<evidence type="ECO:0000256" key="16">
    <source>
        <dbReference type="ARBA" id="ARBA00023306"/>
    </source>
</evidence>
<feature type="active site" description="Proton donor" evidence="20">
    <location>
        <position position="222"/>
    </location>
</feature>
<keyword evidence="24" id="KW-1185">Reference proteome</keyword>
<dbReference type="FunCoup" id="A0A3N0VKX2">
    <property type="interactions" value="501"/>
</dbReference>
<evidence type="ECO:0000256" key="3">
    <source>
        <dbReference type="ARBA" id="ARBA00004496"/>
    </source>
</evidence>
<organism evidence="23 24">
    <name type="scientific">Stagnimonas aquatica</name>
    <dbReference type="NCBI Taxonomy" id="2689987"/>
    <lineage>
        <taxon>Bacteria</taxon>
        <taxon>Pseudomonadati</taxon>
        <taxon>Pseudomonadota</taxon>
        <taxon>Gammaproteobacteria</taxon>
        <taxon>Nevskiales</taxon>
        <taxon>Nevskiaceae</taxon>
        <taxon>Stagnimonas</taxon>
    </lineage>
</organism>
<dbReference type="GO" id="GO:0008360">
    <property type="term" value="P:regulation of cell shape"/>
    <property type="evidence" value="ECO:0007669"/>
    <property type="project" value="UniProtKB-KW"/>
</dbReference>
<evidence type="ECO:0000313" key="23">
    <source>
        <dbReference type="EMBL" id="ROH93419.1"/>
    </source>
</evidence>
<dbReference type="InParanoid" id="A0A3N0VKX2"/>
<evidence type="ECO:0000313" key="24">
    <source>
        <dbReference type="Proteomes" id="UP000282106"/>
    </source>
</evidence>
<reference evidence="23 24" key="1">
    <citation type="submission" date="2018-10" db="EMBL/GenBank/DDBJ databases">
        <authorList>
            <person name="Chen W.-M."/>
        </authorList>
    </citation>
    <scope>NUCLEOTIDE SEQUENCE [LARGE SCALE GENOMIC DNA]</scope>
    <source>
        <strain evidence="23 24">THS-13</strain>
    </source>
</reference>
<comment type="similarity">
    <text evidence="5 20">Belongs to the MurB family.</text>
</comment>
<keyword evidence="16 20" id="KW-0131">Cell cycle</keyword>
<sequence length="300" mass="31668">MSAALKLPSVRGLLRQGERLAPRTSWRVGGPADTYFEPADREDLLAFIRALPAGEPVLWIGLGSNLLVRDGGFRGTVIGLHGALDAIHLEAEDRIYAEAGAHCARLAKFATAQQKAGLGFMAGIPGTVGGALAMNAGAWGGETWPVVREVEVVLRDGSTHWLTPQAFVTGYRHVEAPEQVLGYLAARFAVGEDSDGSHARATKDSLAKRKASQPVGKPSAGSTFRNPPGDHAARLIESCGLKGHRIGGAYVSPLHANFLITEEGARAADVEALIAHLRATVKARTGFDLHPEVKIVGEAA</sequence>
<evidence type="ECO:0000256" key="20">
    <source>
        <dbReference type="HAMAP-Rule" id="MF_00037"/>
    </source>
</evidence>
<evidence type="ECO:0000256" key="7">
    <source>
        <dbReference type="ARBA" id="ARBA00015188"/>
    </source>
</evidence>
<evidence type="ECO:0000256" key="19">
    <source>
        <dbReference type="ARBA" id="ARBA00048914"/>
    </source>
</evidence>
<dbReference type="SUPFAM" id="SSF56176">
    <property type="entry name" value="FAD-binding/transporter-associated domain-like"/>
    <property type="match status" value="1"/>
</dbReference>
<evidence type="ECO:0000256" key="9">
    <source>
        <dbReference type="ARBA" id="ARBA00022618"/>
    </source>
</evidence>
<keyword evidence="14 20" id="KW-0573">Peptidoglycan synthesis</keyword>
<evidence type="ECO:0000256" key="15">
    <source>
        <dbReference type="ARBA" id="ARBA00023002"/>
    </source>
</evidence>
<dbReference type="InterPro" id="IPR036318">
    <property type="entry name" value="FAD-bd_PCMH-like_sf"/>
</dbReference>
<evidence type="ECO:0000256" key="12">
    <source>
        <dbReference type="ARBA" id="ARBA00022857"/>
    </source>
</evidence>
<keyword evidence="8 20" id="KW-0963">Cytoplasm</keyword>
<evidence type="ECO:0000256" key="1">
    <source>
        <dbReference type="ARBA" id="ARBA00001974"/>
    </source>
</evidence>
<protein>
    <recommendedName>
        <fullName evidence="7 20">UDP-N-acetylenolpyruvoylglucosamine reductase</fullName>
        <ecNumber evidence="6 20">1.3.1.98</ecNumber>
    </recommendedName>
    <alternativeName>
        <fullName evidence="18 20">UDP-N-acetylmuramate dehydrogenase</fullName>
    </alternativeName>
</protein>
<proteinExistence type="inferred from homology"/>
<dbReference type="GO" id="GO:0005829">
    <property type="term" value="C:cytosol"/>
    <property type="evidence" value="ECO:0007669"/>
    <property type="project" value="TreeGrafter"/>
</dbReference>
<dbReference type="InterPro" id="IPR016169">
    <property type="entry name" value="FAD-bd_PCMH_sub2"/>
</dbReference>
<dbReference type="EC" id="1.3.1.98" evidence="6 20"/>
<accession>A0A3N0VKX2</accession>
<evidence type="ECO:0000256" key="17">
    <source>
        <dbReference type="ARBA" id="ARBA00023316"/>
    </source>
</evidence>
<dbReference type="InterPro" id="IPR016167">
    <property type="entry name" value="FAD-bd_PCMH_sub1"/>
</dbReference>
<dbReference type="NCBIfam" id="TIGR00179">
    <property type="entry name" value="murB"/>
    <property type="match status" value="1"/>
</dbReference>
<evidence type="ECO:0000259" key="22">
    <source>
        <dbReference type="PROSITE" id="PS51387"/>
    </source>
</evidence>
<comment type="catalytic activity">
    <reaction evidence="19 20">
        <text>UDP-N-acetyl-alpha-D-muramate + NADP(+) = UDP-N-acetyl-3-O-(1-carboxyvinyl)-alpha-D-glucosamine + NADPH + H(+)</text>
        <dbReference type="Rhea" id="RHEA:12248"/>
        <dbReference type="ChEBI" id="CHEBI:15378"/>
        <dbReference type="ChEBI" id="CHEBI:57783"/>
        <dbReference type="ChEBI" id="CHEBI:58349"/>
        <dbReference type="ChEBI" id="CHEBI:68483"/>
        <dbReference type="ChEBI" id="CHEBI:70757"/>
        <dbReference type="EC" id="1.3.1.98"/>
    </reaction>
</comment>
<keyword evidence="13 20" id="KW-0133">Cell shape</keyword>
<dbReference type="Pfam" id="PF01565">
    <property type="entry name" value="FAD_binding_4"/>
    <property type="match status" value="1"/>
</dbReference>
<gene>
    <name evidence="20 23" type="primary">murB</name>
    <name evidence="23" type="ORF">ED208_02550</name>
</gene>
<evidence type="ECO:0000256" key="5">
    <source>
        <dbReference type="ARBA" id="ARBA00010485"/>
    </source>
</evidence>
<keyword evidence="11 20" id="KW-0274">FAD</keyword>
<dbReference type="Gene3D" id="3.30.43.10">
    <property type="entry name" value="Uridine Diphospho-n-acetylenolpyruvylglucosamine Reductase, domain 2"/>
    <property type="match status" value="1"/>
</dbReference>
<keyword evidence="12 20" id="KW-0521">NADP</keyword>
<comment type="pathway">
    <text evidence="4 20">Cell wall biogenesis; peptidoglycan biosynthesis.</text>
</comment>
<dbReference type="Pfam" id="PF02873">
    <property type="entry name" value="MurB_C"/>
    <property type="match status" value="1"/>
</dbReference>
<evidence type="ECO:0000256" key="11">
    <source>
        <dbReference type="ARBA" id="ARBA00022827"/>
    </source>
</evidence>
<dbReference type="GO" id="GO:0008762">
    <property type="term" value="F:UDP-N-acetylmuramate dehydrogenase activity"/>
    <property type="evidence" value="ECO:0007669"/>
    <property type="project" value="UniProtKB-UniRule"/>
</dbReference>
<dbReference type="HAMAP" id="MF_00037">
    <property type="entry name" value="MurB"/>
    <property type="match status" value="1"/>
</dbReference>
<keyword evidence="9 20" id="KW-0132">Cell division</keyword>
<keyword evidence="15 20" id="KW-0560">Oxidoreductase</keyword>
<feature type="active site" evidence="20">
    <location>
        <position position="292"/>
    </location>
</feature>
<dbReference type="InterPro" id="IPR036635">
    <property type="entry name" value="MurB_C_sf"/>
</dbReference>
<dbReference type="InterPro" id="IPR003170">
    <property type="entry name" value="MurB"/>
</dbReference>
<feature type="domain" description="FAD-binding PCMH-type" evidence="22">
    <location>
        <begin position="28"/>
        <end position="211"/>
    </location>
</feature>
<comment type="caution">
    <text evidence="23">The sequence shown here is derived from an EMBL/GenBank/DDBJ whole genome shotgun (WGS) entry which is preliminary data.</text>
</comment>
<dbReference type="PANTHER" id="PTHR21071">
    <property type="entry name" value="UDP-N-ACETYLENOLPYRUVOYLGLUCOSAMINE REDUCTASE"/>
    <property type="match status" value="1"/>
</dbReference>
<evidence type="ECO:0000256" key="10">
    <source>
        <dbReference type="ARBA" id="ARBA00022630"/>
    </source>
</evidence>
<dbReference type="AlphaFoldDB" id="A0A3N0VKX2"/>
<comment type="subcellular location">
    <subcellularLocation>
        <location evidence="3 20">Cytoplasm</location>
    </subcellularLocation>
</comment>
<evidence type="ECO:0000256" key="4">
    <source>
        <dbReference type="ARBA" id="ARBA00004752"/>
    </source>
</evidence>
<dbReference type="InterPro" id="IPR006094">
    <property type="entry name" value="Oxid_FAD_bind_N"/>
</dbReference>
<dbReference type="Proteomes" id="UP000282106">
    <property type="component" value="Unassembled WGS sequence"/>
</dbReference>
<dbReference type="NCBIfam" id="NF010480">
    <property type="entry name" value="PRK13905.1"/>
    <property type="match status" value="1"/>
</dbReference>
<dbReference type="PANTHER" id="PTHR21071:SF4">
    <property type="entry name" value="UDP-N-ACETYLENOLPYRUVOYLGLUCOSAMINE REDUCTASE"/>
    <property type="match status" value="1"/>
</dbReference>
<dbReference type="SUPFAM" id="SSF56194">
    <property type="entry name" value="Uridine diphospho-N-Acetylenolpyruvylglucosamine reductase, MurB, C-terminal domain"/>
    <property type="match status" value="1"/>
</dbReference>
<evidence type="ECO:0000256" key="13">
    <source>
        <dbReference type="ARBA" id="ARBA00022960"/>
    </source>
</evidence>
<evidence type="ECO:0000256" key="8">
    <source>
        <dbReference type="ARBA" id="ARBA00022490"/>
    </source>
</evidence>
<feature type="compositionally biased region" description="Basic and acidic residues" evidence="21">
    <location>
        <begin position="195"/>
        <end position="207"/>
    </location>
</feature>
<dbReference type="InterPro" id="IPR011601">
    <property type="entry name" value="MurB_C"/>
</dbReference>
<dbReference type="UniPathway" id="UPA00219"/>
<dbReference type="Gene3D" id="3.90.78.10">
    <property type="entry name" value="UDP-N-acetylenolpyruvoylglucosamine reductase, C-terminal domain"/>
    <property type="match status" value="1"/>
</dbReference>
<feature type="region of interest" description="Disordered" evidence="21">
    <location>
        <begin position="195"/>
        <end position="229"/>
    </location>
</feature>
<comment type="function">
    <text evidence="2 20">Cell wall formation.</text>
</comment>
<evidence type="ECO:0000256" key="6">
    <source>
        <dbReference type="ARBA" id="ARBA00012518"/>
    </source>
</evidence>
<evidence type="ECO:0000256" key="21">
    <source>
        <dbReference type="SAM" id="MobiDB-lite"/>
    </source>
</evidence>
<evidence type="ECO:0000256" key="2">
    <source>
        <dbReference type="ARBA" id="ARBA00003921"/>
    </source>
</evidence>
<dbReference type="GO" id="GO:0071949">
    <property type="term" value="F:FAD binding"/>
    <property type="evidence" value="ECO:0007669"/>
    <property type="project" value="InterPro"/>
</dbReference>
<name>A0A3N0VKX2_9GAMM</name>
<keyword evidence="17 20" id="KW-0961">Cell wall biogenesis/degradation</keyword>
<dbReference type="Gene3D" id="3.30.465.10">
    <property type="match status" value="1"/>
</dbReference>
<evidence type="ECO:0000256" key="14">
    <source>
        <dbReference type="ARBA" id="ARBA00022984"/>
    </source>
</evidence>
<dbReference type="GO" id="GO:0051301">
    <property type="term" value="P:cell division"/>
    <property type="evidence" value="ECO:0007669"/>
    <property type="project" value="UniProtKB-KW"/>
</dbReference>
<dbReference type="PROSITE" id="PS51387">
    <property type="entry name" value="FAD_PCMH"/>
    <property type="match status" value="1"/>
</dbReference>
<evidence type="ECO:0000256" key="18">
    <source>
        <dbReference type="ARBA" id="ARBA00031026"/>
    </source>
</evidence>
<dbReference type="EMBL" id="RJVO01000001">
    <property type="protein sequence ID" value="ROH93419.1"/>
    <property type="molecule type" value="Genomic_DNA"/>
</dbReference>
<dbReference type="RefSeq" id="WP_123210274.1">
    <property type="nucleotide sequence ID" value="NZ_RJVO01000001.1"/>
</dbReference>